<feature type="region of interest" description="Disordered" evidence="1">
    <location>
        <begin position="45"/>
        <end position="70"/>
    </location>
</feature>
<organism evidence="2 3">
    <name type="scientific">Leucocoprinus leucothites</name>
    <dbReference type="NCBI Taxonomy" id="201217"/>
    <lineage>
        <taxon>Eukaryota</taxon>
        <taxon>Fungi</taxon>
        <taxon>Dikarya</taxon>
        <taxon>Basidiomycota</taxon>
        <taxon>Agaricomycotina</taxon>
        <taxon>Agaricomycetes</taxon>
        <taxon>Agaricomycetidae</taxon>
        <taxon>Agaricales</taxon>
        <taxon>Agaricineae</taxon>
        <taxon>Agaricaceae</taxon>
        <taxon>Leucocoprinus</taxon>
    </lineage>
</organism>
<dbReference type="PANTHER" id="PTHR38926">
    <property type="entry name" value="F-BOX DOMAIN CONTAINING PROTEIN, EXPRESSED"/>
    <property type="match status" value="1"/>
</dbReference>
<keyword evidence="3" id="KW-1185">Reference proteome</keyword>
<gene>
    <name evidence="2" type="ORF">D9756_008066</name>
</gene>
<dbReference type="AlphaFoldDB" id="A0A8H5D4A6"/>
<feature type="region of interest" description="Disordered" evidence="1">
    <location>
        <begin position="547"/>
        <end position="570"/>
    </location>
</feature>
<evidence type="ECO:0008006" key="4">
    <source>
        <dbReference type="Google" id="ProtNLM"/>
    </source>
</evidence>
<comment type="caution">
    <text evidence="2">The sequence shown here is derived from an EMBL/GenBank/DDBJ whole genome shotgun (WGS) entry which is preliminary data.</text>
</comment>
<accession>A0A8H5D4A6</accession>
<dbReference type="Proteomes" id="UP000559027">
    <property type="component" value="Unassembled WGS sequence"/>
</dbReference>
<evidence type="ECO:0000313" key="3">
    <source>
        <dbReference type="Proteomes" id="UP000559027"/>
    </source>
</evidence>
<evidence type="ECO:0000313" key="2">
    <source>
        <dbReference type="EMBL" id="KAF5353360.1"/>
    </source>
</evidence>
<name>A0A8H5D4A6_9AGAR</name>
<protein>
    <recommendedName>
        <fullName evidence="4">F-box domain-containing protein</fullName>
    </recommendedName>
</protein>
<dbReference type="SUPFAM" id="SSF52058">
    <property type="entry name" value="L domain-like"/>
    <property type="match status" value="1"/>
</dbReference>
<dbReference type="OrthoDB" id="2269034at2759"/>
<proteinExistence type="predicted"/>
<dbReference type="Gene3D" id="3.80.10.10">
    <property type="entry name" value="Ribonuclease Inhibitor"/>
    <property type="match status" value="1"/>
</dbReference>
<dbReference type="PANTHER" id="PTHR38926:SF5">
    <property type="entry name" value="F-BOX AND LEUCINE-RICH REPEAT PROTEIN 6"/>
    <property type="match status" value="1"/>
</dbReference>
<reference evidence="2 3" key="1">
    <citation type="journal article" date="2020" name="ISME J.">
        <title>Uncovering the hidden diversity of litter-decomposition mechanisms in mushroom-forming fungi.</title>
        <authorList>
            <person name="Floudas D."/>
            <person name="Bentzer J."/>
            <person name="Ahren D."/>
            <person name="Johansson T."/>
            <person name="Persson P."/>
            <person name="Tunlid A."/>
        </authorList>
    </citation>
    <scope>NUCLEOTIDE SEQUENCE [LARGE SCALE GENOMIC DNA]</scope>
    <source>
        <strain evidence="2 3">CBS 146.42</strain>
    </source>
</reference>
<dbReference type="InterPro" id="IPR032675">
    <property type="entry name" value="LRR_dom_sf"/>
</dbReference>
<dbReference type="EMBL" id="JAACJO010000010">
    <property type="protein sequence ID" value="KAF5353360.1"/>
    <property type="molecule type" value="Genomic_DNA"/>
</dbReference>
<evidence type="ECO:0000256" key="1">
    <source>
        <dbReference type="SAM" id="MobiDB-lite"/>
    </source>
</evidence>
<sequence length="620" mass="70724">MEKHVHAASPATILPPKVLITICSLNAPPPAWYEFIQQIDEIVEDDDDTGDDSPQHERLDDDESIPPTSRSYIHDTINASHVCRTWRTILLSAPGLWCRMVDPYNPTMSKIMLERSQSLGIAFSLPAHKETDGRDEVDFEREMARQYVDRLTEYQFKCCFFLDLGPQSHYLRGSMNARHFPMLEDLSISFPIYSELPDKFPGAGMPKLKRLHLHRCFFKDGSQFSAVDNTLVRLHIDHNSLTEDGLVNALRALPRLQVLILNRAFDRAAQAPVELRSDNFLCLSHLRELRITDAHSSRAASFLRRIMTTQTLSIFCLELDFPRSKWYEATDAVANARLFQQLSWILSGMSAVKPLSTLKVACRRGVTFCDDPSTMLGDAALAGKAHLTPTPERCFHVQFIPSYPFKHSDYLLGLILFLVGSKKTFVSEFHSTIGNLGAYSQINRLVIPDYREDVNERIAVQILRQCRDVRVLEEVTLCLWELLYEIDTTSGLEEPILSNLEELSFDALDVTFKRRSGRNLDELESANLLDEEMTGALWLARPASSEDDKSYVEEDDPDYQYESGHSDWEDEPDTFVEDLVEFCKKRKSLRIVRFSEVEDDVLAECKEQLGSLGVDVELDL</sequence>